<dbReference type="InterPro" id="IPR002545">
    <property type="entry name" value="CheW-lke_dom"/>
</dbReference>
<proteinExistence type="predicted"/>
<dbReference type="Pfam" id="PF01584">
    <property type="entry name" value="CheW"/>
    <property type="match status" value="1"/>
</dbReference>
<dbReference type="Gene3D" id="2.40.50.180">
    <property type="entry name" value="CheA-289, Domain 4"/>
    <property type="match status" value="1"/>
</dbReference>
<dbReference type="EMBL" id="JBCHKQ010000004">
    <property type="protein sequence ID" value="MEM5948694.1"/>
    <property type="molecule type" value="Genomic_DNA"/>
</dbReference>
<evidence type="ECO:0000313" key="2">
    <source>
        <dbReference type="EMBL" id="MEM5948694.1"/>
    </source>
</evidence>
<name>A0ABU9UDF3_9SPIR</name>
<dbReference type="PROSITE" id="PS50851">
    <property type="entry name" value="CHEW"/>
    <property type="match status" value="1"/>
</dbReference>
<dbReference type="RefSeq" id="WP_420070145.1">
    <property type="nucleotide sequence ID" value="NZ_JBCHKQ010000004.1"/>
</dbReference>
<evidence type="ECO:0000259" key="1">
    <source>
        <dbReference type="PROSITE" id="PS50851"/>
    </source>
</evidence>
<dbReference type="Proteomes" id="UP001466331">
    <property type="component" value="Unassembled WGS sequence"/>
</dbReference>
<dbReference type="PANTHER" id="PTHR22617:SF23">
    <property type="entry name" value="CHEMOTAXIS PROTEIN CHEW"/>
    <property type="match status" value="1"/>
</dbReference>
<accession>A0ABU9UDF3</accession>
<organism evidence="2 3">
    <name type="scientific">Rarispira pelagica</name>
    <dbReference type="NCBI Taxonomy" id="3141764"/>
    <lineage>
        <taxon>Bacteria</taxon>
        <taxon>Pseudomonadati</taxon>
        <taxon>Spirochaetota</taxon>
        <taxon>Spirochaetia</taxon>
        <taxon>Winmispirales</taxon>
        <taxon>Winmispiraceae</taxon>
        <taxon>Rarispira</taxon>
    </lineage>
</organism>
<dbReference type="PANTHER" id="PTHR22617">
    <property type="entry name" value="CHEMOTAXIS SENSOR HISTIDINE KINASE-RELATED"/>
    <property type="match status" value="1"/>
</dbReference>
<comment type="caution">
    <text evidence="2">The sequence shown here is derived from an EMBL/GenBank/DDBJ whole genome shotgun (WGS) entry which is preliminary data.</text>
</comment>
<protein>
    <submittedName>
        <fullName evidence="2">Chemotaxis protein CheW</fullName>
    </submittedName>
</protein>
<dbReference type="SMART" id="SM00260">
    <property type="entry name" value="CheW"/>
    <property type="match status" value="1"/>
</dbReference>
<dbReference type="SUPFAM" id="SSF50341">
    <property type="entry name" value="CheW-like"/>
    <property type="match status" value="1"/>
</dbReference>
<dbReference type="InterPro" id="IPR039315">
    <property type="entry name" value="CheW"/>
</dbReference>
<keyword evidence="3" id="KW-1185">Reference proteome</keyword>
<gene>
    <name evidence="2" type="ORF">WKV44_09075</name>
</gene>
<sequence>MADNSNIQLVTFQLGNEFYGVDIFDVKEIQRLHEIRPIPNAPPFIEGIFKLRRDILPVINLHRRFNIESPELSEEDRLLSGILILEVSNNRIGIIIDKVLRVVSIERSRIQPPPEVFTGIGTEYIEGVVHQEDGYLIVLDVHRLFSPKELRQIERSIGK</sequence>
<feature type="domain" description="CheW-like" evidence="1">
    <location>
        <begin position="6"/>
        <end position="150"/>
    </location>
</feature>
<dbReference type="Gene3D" id="2.30.30.40">
    <property type="entry name" value="SH3 Domains"/>
    <property type="match status" value="1"/>
</dbReference>
<evidence type="ECO:0000313" key="3">
    <source>
        <dbReference type="Proteomes" id="UP001466331"/>
    </source>
</evidence>
<dbReference type="CDD" id="cd00732">
    <property type="entry name" value="CheW"/>
    <property type="match status" value="1"/>
</dbReference>
<dbReference type="InterPro" id="IPR036061">
    <property type="entry name" value="CheW-like_dom_sf"/>
</dbReference>
<reference evidence="2 3" key="1">
    <citation type="submission" date="2024-03" db="EMBL/GenBank/DDBJ databases">
        <title>Ignisphaera cupida sp. nov., a hyperthermophilic hydrolytic archaeon from a hot spring of Kamchatka, and proposal of Ignisphaeraceae fam. nov.</title>
        <authorList>
            <person name="Podosokorskaya O.A."/>
            <person name="Elcheninov A.G."/>
            <person name="Maltseva A.I."/>
            <person name="Zayulina K.S."/>
            <person name="Novikov A."/>
            <person name="Merkel A.Y."/>
        </authorList>
    </citation>
    <scope>NUCLEOTIDE SEQUENCE [LARGE SCALE GENOMIC DNA]</scope>
    <source>
        <strain evidence="2 3">38H-sp</strain>
    </source>
</reference>